<accession>A0A2T5BY23</accession>
<dbReference type="Proteomes" id="UP000243525">
    <property type="component" value="Unassembled WGS sequence"/>
</dbReference>
<dbReference type="EMBL" id="QAAD01000023">
    <property type="protein sequence ID" value="PTN06315.1"/>
    <property type="molecule type" value="Genomic_DNA"/>
</dbReference>
<evidence type="ECO:0000313" key="2">
    <source>
        <dbReference type="Proteomes" id="UP000243525"/>
    </source>
</evidence>
<reference evidence="1 2" key="1">
    <citation type="submission" date="2018-04" db="EMBL/GenBank/DDBJ databases">
        <title>Genomic Encyclopedia of Archaeal and Bacterial Type Strains, Phase II (KMG-II): from individual species to whole genera.</title>
        <authorList>
            <person name="Goeker M."/>
        </authorList>
    </citation>
    <scope>NUCLEOTIDE SEQUENCE [LARGE SCALE GENOMIC DNA]</scope>
    <source>
        <strain evidence="1 2">DSM 28823</strain>
    </source>
</reference>
<keyword evidence="2" id="KW-1185">Reference proteome</keyword>
<name>A0A2T5BY23_9BACT</name>
<dbReference type="AlphaFoldDB" id="A0A2T5BY23"/>
<protein>
    <submittedName>
        <fullName evidence="1">Uncharacterized protein</fullName>
    </submittedName>
</protein>
<proteinExistence type="predicted"/>
<gene>
    <name evidence="1" type="ORF">C8N47_12336</name>
</gene>
<organism evidence="1 2">
    <name type="scientific">Mangrovibacterium marinum</name>
    <dbReference type="NCBI Taxonomy" id="1639118"/>
    <lineage>
        <taxon>Bacteria</taxon>
        <taxon>Pseudomonadati</taxon>
        <taxon>Bacteroidota</taxon>
        <taxon>Bacteroidia</taxon>
        <taxon>Marinilabiliales</taxon>
        <taxon>Prolixibacteraceae</taxon>
        <taxon>Mangrovibacterium</taxon>
    </lineage>
</organism>
<comment type="caution">
    <text evidence="1">The sequence shown here is derived from an EMBL/GenBank/DDBJ whole genome shotgun (WGS) entry which is preliminary data.</text>
</comment>
<sequence>MSITINKIEGLVAAPFSPMKENGELNVSAIPAYYN</sequence>
<feature type="non-terminal residue" evidence="1">
    <location>
        <position position="35"/>
    </location>
</feature>
<evidence type="ECO:0000313" key="1">
    <source>
        <dbReference type="EMBL" id="PTN06315.1"/>
    </source>
</evidence>